<dbReference type="CDD" id="cd19531">
    <property type="entry name" value="LCL_NRPS-like"/>
    <property type="match status" value="3"/>
</dbReference>
<name>A0ABU4I2L7_9VIBR</name>
<feature type="domain" description="Carrier" evidence="5">
    <location>
        <begin position="4133"/>
        <end position="4208"/>
    </location>
</feature>
<dbReference type="PROSITE" id="PS00455">
    <property type="entry name" value="AMP_BINDING"/>
    <property type="match status" value="4"/>
</dbReference>
<evidence type="ECO:0000256" key="3">
    <source>
        <dbReference type="ARBA" id="ARBA00022553"/>
    </source>
</evidence>
<feature type="domain" description="Carrier" evidence="5">
    <location>
        <begin position="3091"/>
        <end position="3166"/>
    </location>
</feature>
<dbReference type="Pfam" id="PF00501">
    <property type="entry name" value="AMP-binding"/>
    <property type="match status" value="4"/>
</dbReference>
<dbReference type="PROSITE" id="PS50075">
    <property type="entry name" value="CARRIER"/>
    <property type="match status" value="4"/>
</dbReference>
<dbReference type="InterPro" id="IPR006162">
    <property type="entry name" value="Ppantetheine_attach_site"/>
</dbReference>
<dbReference type="EMBL" id="JAWRCO010000001">
    <property type="protein sequence ID" value="MDW6002058.1"/>
    <property type="molecule type" value="Genomic_DNA"/>
</dbReference>
<dbReference type="InterPro" id="IPR020806">
    <property type="entry name" value="PKS_PP-bd"/>
</dbReference>
<evidence type="ECO:0000313" key="7">
    <source>
        <dbReference type="Proteomes" id="UP001283366"/>
    </source>
</evidence>
<evidence type="ECO:0000256" key="1">
    <source>
        <dbReference type="ARBA" id="ARBA00001957"/>
    </source>
</evidence>
<evidence type="ECO:0000256" key="2">
    <source>
        <dbReference type="ARBA" id="ARBA00022450"/>
    </source>
</evidence>
<dbReference type="InterPro" id="IPR025110">
    <property type="entry name" value="AMP-bd_C"/>
</dbReference>
<dbReference type="NCBIfam" id="NF003417">
    <property type="entry name" value="PRK04813.1"/>
    <property type="match status" value="4"/>
</dbReference>
<dbReference type="Pfam" id="PF13193">
    <property type="entry name" value="AMP-binding_C"/>
    <property type="match status" value="3"/>
</dbReference>
<accession>A0ABU4I2L7</accession>
<dbReference type="InterPro" id="IPR036736">
    <property type="entry name" value="ACP-like_sf"/>
</dbReference>
<dbReference type="Proteomes" id="UP001283366">
    <property type="component" value="Unassembled WGS sequence"/>
</dbReference>
<dbReference type="InterPro" id="IPR000873">
    <property type="entry name" value="AMP-dep_synth/lig_dom"/>
</dbReference>
<dbReference type="SUPFAM" id="SSF52777">
    <property type="entry name" value="CoA-dependent acyltransferases"/>
    <property type="match status" value="8"/>
</dbReference>
<evidence type="ECO:0000256" key="4">
    <source>
        <dbReference type="SAM" id="MobiDB-lite"/>
    </source>
</evidence>
<comment type="cofactor">
    <cofactor evidence="1">
        <name>pantetheine 4'-phosphate</name>
        <dbReference type="ChEBI" id="CHEBI:47942"/>
    </cofactor>
</comment>
<feature type="region of interest" description="Disordered" evidence="4">
    <location>
        <begin position="1"/>
        <end position="23"/>
    </location>
</feature>
<dbReference type="InterPro" id="IPR009081">
    <property type="entry name" value="PP-bd_ACP"/>
</dbReference>
<comment type="caution">
    <text evidence="6">The sequence shown here is derived from an EMBL/GenBank/DDBJ whole genome shotgun (WGS) entry which is preliminary data.</text>
</comment>
<dbReference type="Gene3D" id="1.10.1200.10">
    <property type="entry name" value="ACP-like"/>
    <property type="match status" value="4"/>
</dbReference>
<dbReference type="InterPro" id="IPR010071">
    <property type="entry name" value="AA_adenyl_dom"/>
</dbReference>
<evidence type="ECO:0000259" key="5">
    <source>
        <dbReference type="PROSITE" id="PS50075"/>
    </source>
</evidence>
<keyword evidence="7" id="KW-1185">Reference proteome</keyword>
<dbReference type="SUPFAM" id="SSF56801">
    <property type="entry name" value="Acetyl-CoA synthetase-like"/>
    <property type="match status" value="4"/>
</dbReference>
<dbReference type="Gene3D" id="2.30.38.10">
    <property type="entry name" value="Luciferase, Domain 3"/>
    <property type="match status" value="4"/>
</dbReference>
<dbReference type="SMART" id="SM00823">
    <property type="entry name" value="PKS_PP"/>
    <property type="match status" value="4"/>
</dbReference>
<dbReference type="InterPro" id="IPR020845">
    <property type="entry name" value="AMP-binding_CS"/>
</dbReference>
<dbReference type="Gene3D" id="3.30.300.30">
    <property type="match status" value="4"/>
</dbReference>
<dbReference type="Pfam" id="PF00550">
    <property type="entry name" value="PP-binding"/>
    <property type="match status" value="4"/>
</dbReference>
<dbReference type="CDD" id="cd12117">
    <property type="entry name" value="A_NRPS_Srf_like"/>
    <property type="match status" value="1"/>
</dbReference>
<dbReference type="PANTHER" id="PTHR45527:SF1">
    <property type="entry name" value="FATTY ACID SYNTHASE"/>
    <property type="match status" value="1"/>
</dbReference>
<organism evidence="6 7">
    <name type="scientific">Vibrio mangrovi</name>
    <dbReference type="NCBI Taxonomy" id="474394"/>
    <lineage>
        <taxon>Bacteria</taxon>
        <taxon>Pseudomonadati</taxon>
        <taxon>Pseudomonadota</taxon>
        <taxon>Gammaproteobacteria</taxon>
        <taxon>Vibrionales</taxon>
        <taxon>Vibrionaceae</taxon>
        <taxon>Vibrio</taxon>
    </lineage>
</organism>
<proteinExistence type="predicted"/>
<feature type="compositionally biased region" description="Polar residues" evidence="4">
    <location>
        <begin position="1"/>
        <end position="22"/>
    </location>
</feature>
<dbReference type="Gene3D" id="3.40.50.980">
    <property type="match status" value="8"/>
</dbReference>
<dbReference type="PROSITE" id="PS00012">
    <property type="entry name" value="PHOSPHOPANTETHEINE"/>
    <property type="match status" value="4"/>
</dbReference>
<dbReference type="InterPro" id="IPR023213">
    <property type="entry name" value="CAT-like_dom_sf"/>
</dbReference>
<protein>
    <submittedName>
        <fullName evidence="6">Amino acid adenylation domain-containing protein</fullName>
    </submittedName>
</protein>
<dbReference type="CDD" id="cd17646">
    <property type="entry name" value="A_NRPS_AB3403-like"/>
    <property type="match status" value="1"/>
</dbReference>
<dbReference type="Pfam" id="PF00668">
    <property type="entry name" value="Condensation"/>
    <property type="match status" value="4"/>
</dbReference>
<sequence length="4222" mass="466457">MNTNVHGNNKQSCIFHTQDNTSPPLPLSTPQKGIWFAQHIVPDVGGRVFRVAGYLDLPGEIIPEMMEFAVRQGVGEAETFHITTSYHEDKLLQTVHLFSDWELPFIDLSQKDNASASAMTWMEERLDYPVAKGEKDPLFEFALLKVHSGQYYLYCSAHHITTDGYGFMMLVMRFAEIYSALYSGHEIPACQLLGIKALLEAEDSYRGSTGFERDRSYWLDYMDQIQNYQPISLAGQSSVCSQVLSERYILPLDIYEHLQQLVEHYKTNLATLITALTSVYLHLMTGESSMMLGFTHRGRMGRTLRQTTGMAVNILPLGLHLTPEMTFPELLEQVSLHVGKTSRHSRYYSEDLRQEWKQSADKECWFNTVLNFVPSQYELYFGDVSATVVNTAIGPVDDLSFTFYDRGEGQGLTLYLNANADLYDRHDIQCHLQRLESFLSFCASSDITYPARLSVLSPEEQHLVLELFNQTLMPFSESGCLHHLFESQVVRTPDAIAVVSGEEAFSYRQLNDRANQLAHRLTEQGVKPGSKVAVMVERSCTMVTALLATLKAGGAYVPLDPLFPPERLQYMVSDSQPVVLITDGSAEITQTFGEQNASFSLLDLSRETLNDYPTDNLVITELENNQLAYVIYTSGSTGQPKGVMVPHRSVVNFLTSQQQQHNVSGDDRLLAITTISFDIHVLEIYLPLISGAALHLADKMLARDGEALGHYLNEQNITLFQATPATWKLLLAADWQGSANLRGLIGGESFSKVLADEVLSRVGSLWNMYGPTETTVWSATHQLSVSDSAVLIGRPVGNTRIYILNEAGQPVPVGATGEIYIGGEGVTAGYLNQSELTQERFVADPYSSAAGARMYRTGDLGRWDAEGRIECLGRSDFQVKIRGFRIELGEIESLMQGFDGIADAVVAAPVMADGEPRLVGYYVADEAGDAVSEEVLKTYLRSRLPDYMVPGIYVVLEDFPLTPNGKVDRKALPEVDGASLSQRIYEAPQGETEAKLAEIWAEMFGIAQVSRHDDFFELGGHSLMAMQLISRVRQQFQVDLALATVFAQPVLYVLSAAIENSLQIEVESVVERLDDGIQPPLSLTQRRLWLLSQIDDVATQAYIMVGRMTLQGKLDVVALQRALDQMLSRHHILRTCIEIENGEPVQKVFPEGLSMSLPVVNADDEQAIATFGSAMDLSTGPLLQGQLISVDEQTHILRLAMHHMITDGWSIGIFMREVSQLYAAFVRNEPNPFPPLEIQYGDFAAWQQKYIQDELLQQQRLYWVEQLRGIPDCLTLPTDRARPHKQEFAGAEITHVLDESLTAELHKLSRQHDCTLYMTLLASWSALMGRLAHQDDVVIGTPVAGRTRAEFEPLIGMFVNTQAMRVDLSANPDTAELLAQVKATALLAQAHQEIPFEQVVESVSPVRRLSHTPVFQVMFALQNVPDGNFELPGLSISPLEAEVTTAQFDLSLFVYELDHQLEIKLNYATALFDETTVRRYLAYWQALLQQMVSTPEQTVSSFDILSKDERELVIETFNATETVFPQDECLHHLFESQVVRTPDAIAVVSGEEAFSYRQLNDRANQLAHRLTEQGVKPGSKVAVMVERSCTLVTALLATLKAGGAYVPLDPLFPPERLQYMVSDSQPVVLITDGSAEITQTFGEQAAGFSLLDLSRETLSDYPTDNPVITELENHQLAYVIYTSGSTGQPKGVMVPHRSVVNFLTSQQQQHNVSGDDRLLAITTISFDIHVLEIYLPLISGASLHLADKMLARDGEALGHYLNEQNITLFQATPATWKLLLAADWQGSADLRGLIGGESFSKVLADEVLSRVGSLWNMYGPTETTVWSATHQLSVSDSAVLIGRPVGNTRIYILNDAGRPVPVGATGEIYIGGEGVTAGYLNQSELTQERFVADPYSSAAGARMYRTGDLGRWDAEGRIECLGRSDFQVKIRGFRIELGEIESLMQGFDGIADAVVAAPVMADGEPRLVGYYVADEAGDALSEEMLKTYLRSRLPDYMVPGIYVVLEDFPLTPNGKVDRKALPEVDGASLSQRVYEAPQGETETKLSEIWAEMFGIAQVSRHDDFFELGGHSLMAVQLVSRIRALLGLEMSLASLFEHPVLAELAAILQEDALQSKDNQLPAIVPHTTGGAVPLSLAQQRLWFLSQMNPAASSAYVISGGAVLRGRLDVEALQAALDQIVARHEALRTHFEECDGVATQVIEPSDIGFPLTLETQSHIAFVPEFRLDSGRLIQGQLIRVSDEEHRLSIAMHHIISDGWSVSVLISELAALYDAFIQGLADPLPALDIQYGDFAVWQQQYLQGDILQRQQTYWVEQLQGIPDCLTLPTDRPRPQHQSYEGAVIPVNIDRELSDGLRNLSQRHGCTLYMTLLAGWSALMGRLSSQDDVVIGSPVAGRTRAEVEPLIGMFVNTQAMRVDLSANPSTTDLLTQVKATALAAQAHQDLPFEQVVESVAPQRSLSHPPIFQVMLSLQNTPQIEKELSGVSLSLSDTKRETAQFDLSLEIMEVDGQLSGYLNYVTALFDEATVQRYLEYWKRLLQQMVCTPQLAVNRLDIWGDDEYQQVVHRFNQTEIPFPERECIHALIEGQVARNPDATAVVFEDQSLSYAELNRQANRLAHWLMSQGVRPDSRVAVCLERSCELVVSLLAILKAGGAYVPLDPGYPTERLEYMLSDSEPVVLITTGTLLESLGQTPAATRLVDLSSLVQPWTDCPDTNPNIPELTNRHLAYIIYTSGSTGLPKGVMNEHRGVVNRLYWMKEDYGFGPGDVVLQKTPFSFDVSVWEFFCPLWSGATLLMAKPEGHKDPDYLKDLITSQGVTILHFVPPMLQSFLEVVHAGDCNSLRLVFCSGEALPAEAIRKSYARLPHIELHNLYGPTEAAVDVTAWHCPRTLAGDRVSIGRPVANTRMYVLDGEGRPVAVGVEGELYIGGVQVARGYLNRDELTAERFVADPYSQETDAVMYRTGDVGCWLSDGTIEYRGRNDDQVKIRGFRIELGEISSALQGCVGVKDGVVVARAFGSGSDKQLVGYYTAEDQAVSPDVESIKAELTERLPAHMVPVAYVLLDEMPLTPNGKVNRKALPEPDERSVVRREYEAPVGDAETQLANIWSSLLGVERVGRYDNFFELGGHSLLAVRMISRVRELLGCELTLATLFSHPALYEVAGTLSESEHPVLPAITPLAAGETAPLSLAQKRLWFLAQMDPDSVSAYVITGGLRLEGKLDVDALQRALNQIVTRHAPLRTHFADVDGVPVQIVDEIHHEFPMHWLDGETLMDELSPFRPEFDLSHGPLVQGQLIHIHDNEHWLRIAMHHMVADGWSIGVFTRELSVLYREFSQGRNDPLPPLSIQYGDYAAWQQMHLQGEVLQQQQQYWTEQLRDIPDCLTLPTDRPRPAHQDYSGAAVTVRLDKSLTSALREFSQSHHSTLYMTLLTGWSALMGRLANQEEVVIGSPVAGRTLTELEGLIGMFVNTQAVRVSLSEQPDTVTLLNQVKNTSLQAQAYQDIPFEQVVEAVAPTRNLSYSPIFQVMFALQNLPEGNIGLDGMHLSLLPEESTTAQFDLSLIVHESEGRIEGVLNYATSLFDEETVQRYLSYWINLLEGMVSQPELPIAALPILGETEQQKLLGELNQTHFGYPADCGIHTLFARQVARSPEQVAVVTDDGEWDYTSLDVRANALAHRLREQGVAPGDRVAVRLPRSAALVVTELAILKCGGVYVPLDPNAPAERQQYVVDDCGATVLIAETGTATEYPSLTVLEMSESLLRETSDEEVSVPVRGTAPAYVMYTSGSTGQPKGVVVPHRAIARLVLNNGYMEVQPSDRVALAANPAFDATTLEVWAPLLNGAAVVVIEQDTLLNVQSFAQALENRQVSILWLTVGLFNQYAEGLKAVLPGLRYLLVGGDALDPAVIRRVLAESAPAHLLNGYGPTETTTFALTYEITAVSEDAASIPLGRPIGNTQVYLLNPQGQPVPQGVVGELYIGGDGVALGYLNQDELTAERFVADPYSAAADARMYRTGDLGYLRSDGTIEFVGRNDFQVKVRGFRIELGEIESALVSCGVESAVVIAQGDSASKRLVAYFTGGAGMSAGELKSRLSEHLPDYMVPVAYVALAEIPLTANGKVDRRALPEPNDTALARQEYEAPQGDLEEMVAEIWEELLQVDAVGRQDSFFGLGGHSLLAAQLISRIRNELDLEVPLVELFSHPTLAAFSKRVAYIGLAEFDVSDLMDLAE</sequence>
<dbReference type="InterPro" id="IPR001242">
    <property type="entry name" value="Condensation_dom"/>
</dbReference>
<gene>
    <name evidence="6" type="ORF">SBX37_04090</name>
</gene>
<feature type="domain" description="Carrier" evidence="5">
    <location>
        <begin position="987"/>
        <end position="1062"/>
    </location>
</feature>
<dbReference type="InterPro" id="IPR045851">
    <property type="entry name" value="AMP-bd_C_sf"/>
</dbReference>
<feature type="domain" description="Carrier" evidence="5">
    <location>
        <begin position="2036"/>
        <end position="2111"/>
    </location>
</feature>
<dbReference type="Gene3D" id="3.30.559.10">
    <property type="entry name" value="Chloramphenicol acetyltransferase-like domain"/>
    <property type="match status" value="4"/>
</dbReference>
<dbReference type="SUPFAM" id="SSF47336">
    <property type="entry name" value="ACP-like"/>
    <property type="match status" value="4"/>
</dbReference>
<keyword evidence="2" id="KW-0596">Phosphopantetheine</keyword>
<dbReference type="RefSeq" id="WP_261856154.1">
    <property type="nucleotide sequence ID" value="NZ_AP024883.1"/>
</dbReference>
<dbReference type="PANTHER" id="PTHR45527">
    <property type="entry name" value="NONRIBOSOMAL PEPTIDE SYNTHETASE"/>
    <property type="match status" value="1"/>
</dbReference>
<dbReference type="CDD" id="cd12116">
    <property type="entry name" value="A_NRPS_Ta1_like"/>
    <property type="match status" value="2"/>
</dbReference>
<dbReference type="NCBIfam" id="TIGR01733">
    <property type="entry name" value="AA-adenyl-dom"/>
    <property type="match status" value="4"/>
</dbReference>
<keyword evidence="3" id="KW-0597">Phosphoprotein</keyword>
<evidence type="ECO:0000313" key="6">
    <source>
        <dbReference type="EMBL" id="MDW6002058.1"/>
    </source>
</evidence>
<dbReference type="Gene3D" id="3.30.559.30">
    <property type="entry name" value="Nonribosomal peptide synthetase, condensation domain"/>
    <property type="match status" value="4"/>
</dbReference>
<reference evidence="6 7" key="1">
    <citation type="submission" date="2023-11" db="EMBL/GenBank/DDBJ databases">
        <title>Plant-associative lifestyle of Vibrio porteresiae and its evolutionary dynamics.</title>
        <authorList>
            <person name="Rameshkumar N."/>
            <person name="Kirti K."/>
        </authorList>
    </citation>
    <scope>NUCLEOTIDE SEQUENCE [LARGE SCALE GENOMIC DNA]</scope>
    <source>
        <strain evidence="6 7">MSSRF38</strain>
    </source>
</reference>